<evidence type="ECO:0000313" key="1">
    <source>
        <dbReference type="EMBL" id="ETX02032.1"/>
    </source>
</evidence>
<sequence length="136" mass="15395">MFGTLLSRAPDETKMPLHALAAYRERFGDKATPELMVYDRGGYAKGTLDKLEHEGVKQIGVQPKGKGSWRVAEEVREMIRSERGMTEGIIGTLKSNKYSFNKPKERTWETLRMAGTKSILSFNLNKLMRDVVEAKS</sequence>
<dbReference type="EMBL" id="AZHX01001567">
    <property type="protein sequence ID" value="ETX02032.1"/>
    <property type="molecule type" value="Genomic_DNA"/>
</dbReference>
<accession>W4LXC3</accession>
<dbReference type="AlphaFoldDB" id="W4LXC3"/>
<dbReference type="Proteomes" id="UP000019140">
    <property type="component" value="Unassembled WGS sequence"/>
</dbReference>
<protein>
    <recommendedName>
        <fullName evidence="3">Transposase IS4-like domain-containing protein</fullName>
    </recommendedName>
</protein>
<proteinExistence type="predicted"/>
<evidence type="ECO:0008006" key="3">
    <source>
        <dbReference type="Google" id="ProtNLM"/>
    </source>
</evidence>
<keyword evidence="2" id="KW-1185">Reference proteome</keyword>
<reference evidence="1 2" key="1">
    <citation type="journal article" date="2014" name="Nature">
        <title>An environmental bacterial taxon with a large and distinct metabolic repertoire.</title>
        <authorList>
            <person name="Wilson M.C."/>
            <person name="Mori T."/>
            <person name="Ruckert C."/>
            <person name="Uria A.R."/>
            <person name="Helf M.J."/>
            <person name="Takada K."/>
            <person name="Gernert C."/>
            <person name="Steffens U.A."/>
            <person name="Heycke N."/>
            <person name="Schmitt S."/>
            <person name="Rinke C."/>
            <person name="Helfrich E.J."/>
            <person name="Brachmann A.O."/>
            <person name="Gurgui C."/>
            <person name="Wakimoto T."/>
            <person name="Kracht M."/>
            <person name="Crusemann M."/>
            <person name="Hentschel U."/>
            <person name="Abe I."/>
            <person name="Matsunaga S."/>
            <person name="Kalinowski J."/>
            <person name="Takeyama H."/>
            <person name="Piel J."/>
        </authorList>
    </citation>
    <scope>NUCLEOTIDE SEQUENCE [LARGE SCALE GENOMIC DNA]</scope>
    <source>
        <strain evidence="2">TSY2</strain>
    </source>
</reference>
<name>W4LXC3_9BACT</name>
<organism evidence="1 2">
    <name type="scientific">Candidatus Entotheonella gemina</name>
    <dbReference type="NCBI Taxonomy" id="1429439"/>
    <lineage>
        <taxon>Bacteria</taxon>
        <taxon>Pseudomonadati</taxon>
        <taxon>Nitrospinota/Tectimicrobiota group</taxon>
        <taxon>Candidatus Tectimicrobiota</taxon>
        <taxon>Candidatus Entotheonellia</taxon>
        <taxon>Candidatus Entotheonellales</taxon>
        <taxon>Candidatus Entotheonellaceae</taxon>
        <taxon>Candidatus Entotheonella</taxon>
    </lineage>
</organism>
<comment type="caution">
    <text evidence="1">The sequence shown here is derived from an EMBL/GenBank/DDBJ whole genome shotgun (WGS) entry which is preliminary data.</text>
</comment>
<evidence type="ECO:0000313" key="2">
    <source>
        <dbReference type="Proteomes" id="UP000019140"/>
    </source>
</evidence>
<dbReference type="HOGENOM" id="CLU_1871625_0_0_7"/>
<gene>
    <name evidence="1" type="ORF">ETSY2_36305</name>
</gene>